<name>A0A391NRU5_9EUKA</name>
<feature type="domain" description="Kinesin motor" evidence="3">
    <location>
        <begin position="25"/>
        <end position="109"/>
    </location>
</feature>
<feature type="region of interest" description="Disordered" evidence="2">
    <location>
        <begin position="1"/>
        <end position="26"/>
    </location>
</feature>
<evidence type="ECO:0000256" key="2">
    <source>
        <dbReference type="SAM" id="MobiDB-lite"/>
    </source>
</evidence>
<reference evidence="4 5" key="1">
    <citation type="journal article" date="2018" name="PLoS ONE">
        <title>The draft genome of Kipferlia bialata reveals reductive genome evolution in fornicate parasites.</title>
        <authorList>
            <person name="Tanifuji G."/>
            <person name="Takabayashi S."/>
            <person name="Kume K."/>
            <person name="Takagi M."/>
            <person name="Nakayama T."/>
            <person name="Kamikawa R."/>
            <person name="Inagaki Y."/>
            <person name="Hashimoto T."/>
        </authorList>
    </citation>
    <scope>NUCLEOTIDE SEQUENCE [LARGE SCALE GENOMIC DNA]</scope>
    <source>
        <strain evidence="4">NY0173</strain>
    </source>
</reference>
<comment type="similarity">
    <text evidence="1">Belongs to the TRAFAC class myosin-kinesin ATPase superfamily. Kinesin family.</text>
</comment>
<proteinExistence type="inferred from homology"/>
<evidence type="ECO:0000259" key="3">
    <source>
        <dbReference type="PROSITE" id="PS50067"/>
    </source>
</evidence>
<dbReference type="Proteomes" id="UP000265618">
    <property type="component" value="Unassembled WGS sequence"/>
</dbReference>
<feature type="region of interest" description="Disordered" evidence="2">
    <location>
        <begin position="58"/>
        <end position="77"/>
    </location>
</feature>
<dbReference type="Gene3D" id="3.40.850.10">
    <property type="entry name" value="Kinesin motor domain"/>
    <property type="match status" value="1"/>
</dbReference>
<comment type="caution">
    <text evidence="4">The sequence shown here is derived from an EMBL/GenBank/DDBJ whole genome shotgun (WGS) entry which is preliminary data.</text>
</comment>
<protein>
    <recommendedName>
        <fullName evidence="3">Kinesin motor domain-containing protein</fullName>
    </recommendedName>
</protein>
<dbReference type="InterPro" id="IPR036961">
    <property type="entry name" value="Kinesin_motor_dom_sf"/>
</dbReference>
<feature type="non-terminal residue" evidence="4">
    <location>
        <position position="109"/>
    </location>
</feature>
<dbReference type="InterPro" id="IPR001752">
    <property type="entry name" value="Kinesin_motor_dom"/>
</dbReference>
<dbReference type="EMBL" id="BDIP01001544">
    <property type="protein sequence ID" value="GCA62846.1"/>
    <property type="molecule type" value="Genomic_DNA"/>
</dbReference>
<sequence length="109" mass="11910">MAGNRRPSIAHTPHPNHPSDTPSDGVRVYVRVRPGLNGEVTCVEGHEDMESVVVTNIEKGEGESEGTKKKGKRGKKGKNIHAITCNVGVYDPRQFQFDDVFGPTATQKQ</sequence>
<comment type="caution">
    <text evidence="1">Lacks conserved residue(s) required for the propagation of feature annotation.</text>
</comment>
<dbReference type="GO" id="GO:0008017">
    <property type="term" value="F:microtubule binding"/>
    <property type="evidence" value="ECO:0007669"/>
    <property type="project" value="InterPro"/>
</dbReference>
<organism evidence="4 5">
    <name type="scientific">Kipferlia bialata</name>
    <dbReference type="NCBI Taxonomy" id="797122"/>
    <lineage>
        <taxon>Eukaryota</taxon>
        <taxon>Metamonada</taxon>
        <taxon>Carpediemonas-like organisms</taxon>
        <taxon>Kipferlia</taxon>
    </lineage>
</organism>
<dbReference type="GO" id="GO:0005524">
    <property type="term" value="F:ATP binding"/>
    <property type="evidence" value="ECO:0007669"/>
    <property type="project" value="InterPro"/>
</dbReference>
<accession>A0A391NRU5</accession>
<dbReference type="PROSITE" id="PS50067">
    <property type="entry name" value="KINESIN_MOTOR_2"/>
    <property type="match status" value="1"/>
</dbReference>
<evidence type="ECO:0000256" key="1">
    <source>
        <dbReference type="PROSITE-ProRule" id="PRU00283"/>
    </source>
</evidence>
<dbReference type="GO" id="GO:0007018">
    <property type="term" value="P:microtubule-based movement"/>
    <property type="evidence" value="ECO:0007669"/>
    <property type="project" value="InterPro"/>
</dbReference>
<dbReference type="GO" id="GO:0003777">
    <property type="term" value="F:microtubule motor activity"/>
    <property type="evidence" value="ECO:0007669"/>
    <property type="project" value="InterPro"/>
</dbReference>
<gene>
    <name evidence="4" type="ORF">KIPB_006147</name>
</gene>
<evidence type="ECO:0000313" key="5">
    <source>
        <dbReference type="Proteomes" id="UP000265618"/>
    </source>
</evidence>
<keyword evidence="5" id="KW-1185">Reference proteome</keyword>
<evidence type="ECO:0000313" key="4">
    <source>
        <dbReference type="EMBL" id="GCA62846.1"/>
    </source>
</evidence>
<feature type="compositionally biased region" description="Basic and acidic residues" evidence="2">
    <location>
        <begin position="58"/>
        <end position="68"/>
    </location>
</feature>
<dbReference type="AlphaFoldDB" id="A0A391NRU5"/>